<feature type="region of interest" description="Disordered" evidence="1">
    <location>
        <begin position="90"/>
        <end position="112"/>
    </location>
</feature>
<name>A0A271LIA6_9HYPH</name>
<gene>
    <name evidence="2" type="ORF">CIT26_17930</name>
</gene>
<feature type="compositionally biased region" description="Basic and acidic residues" evidence="1">
    <location>
        <begin position="100"/>
        <end position="112"/>
    </location>
</feature>
<evidence type="ECO:0000313" key="2">
    <source>
        <dbReference type="EMBL" id="PAQ07882.1"/>
    </source>
</evidence>
<proteinExistence type="predicted"/>
<sequence length="112" mass="12467">MLRALPLLGLATSSSKTIYQPVPALCVQDQFLGGKAIGLPSLLNSERSDRWVAIGMVKRHKKTASAGGGRRRSSRWTTVESVSVRPIPSAAKTRYRRRRNGEAERHLWQKSL</sequence>
<protein>
    <submittedName>
        <fullName evidence="2">Uncharacterized protein</fullName>
    </submittedName>
</protein>
<dbReference type="Proteomes" id="UP000216442">
    <property type="component" value="Unassembled WGS sequence"/>
</dbReference>
<dbReference type="EMBL" id="NPKJ01000053">
    <property type="protein sequence ID" value="PAQ07882.1"/>
    <property type="molecule type" value="Genomic_DNA"/>
</dbReference>
<keyword evidence="3" id="KW-1185">Reference proteome</keyword>
<evidence type="ECO:0000313" key="3">
    <source>
        <dbReference type="Proteomes" id="UP000216442"/>
    </source>
</evidence>
<dbReference type="AlphaFoldDB" id="A0A271LIA6"/>
<reference evidence="2 3" key="1">
    <citation type="submission" date="2017-08" db="EMBL/GenBank/DDBJ databases">
        <title>Mesorhizobium wenxinae sp. nov., a novel rhizobial species isolated from root nodules of chickpea (Cicer arietinum L.).</title>
        <authorList>
            <person name="Zhang J."/>
        </authorList>
    </citation>
    <scope>NUCLEOTIDE SEQUENCE [LARGE SCALE GENOMIC DNA]</scope>
    <source>
        <strain evidence="2 3">SDW018</strain>
    </source>
</reference>
<organism evidence="2 3">
    <name type="scientific">Mesorhizobium temperatum</name>
    <dbReference type="NCBI Taxonomy" id="241416"/>
    <lineage>
        <taxon>Bacteria</taxon>
        <taxon>Pseudomonadati</taxon>
        <taxon>Pseudomonadota</taxon>
        <taxon>Alphaproteobacteria</taxon>
        <taxon>Hyphomicrobiales</taxon>
        <taxon>Phyllobacteriaceae</taxon>
        <taxon>Mesorhizobium</taxon>
    </lineage>
</organism>
<comment type="caution">
    <text evidence="2">The sequence shown here is derived from an EMBL/GenBank/DDBJ whole genome shotgun (WGS) entry which is preliminary data.</text>
</comment>
<accession>A0A271LIA6</accession>
<evidence type="ECO:0000256" key="1">
    <source>
        <dbReference type="SAM" id="MobiDB-lite"/>
    </source>
</evidence>